<evidence type="ECO:0000313" key="2">
    <source>
        <dbReference type="Proteomes" id="UP001283361"/>
    </source>
</evidence>
<organism evidence="1 2">
    <name type="scientific">Elysia crispata</name>
    <name type="common">lettuce slug</name>
    <dbReference type="NCBI Taxonomy" id="231223"/>
    <lineage>
        <taxon>Eukaryota</taxon>
        <taxon>Metazoa</taxon>
        <taxon>Spiralia</taxon>
        <taxon>Lophotrochozoa</taxon>
        <taxon>Mollusca</taxon>
        <taxon>Gastropoda</taxon>
        <taxon>Heterobranchia</taxon>
        <taxon>Euthyneura</taxon>
        <taxon>Panpulmonata</taxon>
        <taxon>Sacoglossa</taxon>
        <taxon>Placobranchoidea</taxon>
        <taxon>Plakobranchidae</taxon>
        <taxon>Elysia</taxon>
    </lineage>
</organism>
<keyword evidence="2" id="KW-1185">Reference proteome</keyword>
<protein>
    <submittedName>
        <fullName evidence="1">Uncharacterized protein</fullName>
    </submittedName>
</protein>
<comment type="caution">
    <text evidence="1">The sequence shown here is derived from an EMBL/GenBank/DDBJ whole genome shotgun (WGS) entry which is preliminary data.</text>
</comment>
<sequence>MTNILLPSSGLGRRKVVGRVEGKGARRISQLLCTVLHNQLVSACRSDQMLYSHSVKVICAIFAADCLVTLIIDLLVPSSLRLLA</sequence>
<proteinExistence type="predicted"/>
<gene>
    <name evidence="1" type="ORF">RRG08_061876</name>
</gene>
<accession>A0AAE0XM22</accession>
<reference evidence="1" key="1">
    <citation type="journal article" date="2023" name="G3 (Bethesda)">
        <title>A reference genome for the long-term kleptoplast-retaining sea slug Elysia crispata morphotype clarki.</title>
        <authorList>
            <person name="Eastman K.E."/>
            <person name="Pendleton A.L."/>
            <person name="Shaikh M.A."/>
            <person name="Suttiyut T."/>
            <person name="Ogas R."/>
            <person name="Tomko P."/>
            <person name="Gavelis G."/>
            <person name="Widhalm J.R."/>
            <person name="Wisecaver J.H."/>
        </authorList>
    </citation>
    <scope>NUCLEOTIDE SEQUENCE</scope>
    <source>
        <strain evidence="1">ECLA1</strain>
    </source>
</reference>
<dbReference type="EMBL" id="JAWDGP010008055">
    <property type="protein sequence ID" value="KAK3696101.1"/>
    <property type="molecule type" value="Genomic_DNA"/>
</dbReference>
<dbReference type="Proteomes" id="UP001283361">
    <property type="component" value="Unassembled WGS sequence"/>
</dbReference>
<dbReference type="AlphaFoldDB" id="A0AAE0XM22"/>
<evidence type="ECO:0000313" key="1">
    <source>
        <dbReference type="EMBL" id="KAK3696101.1"/>
    </source>
</evidence>
<name>A0AAE0XM22_9GAST</name>